<accession>A0AC61L1M9</accession>
<organism evidence="1 2">
    <name type="scientific">Candidatus Methanogaster sp</name>
    <dbReference type="NCBI Taxonomy" id="3386292"/>
    <lineage>
        <taxon>Archaea</taxon>
        <taxon>Methanobacteriati</taxon>
        <taxon>Methanobacteriota</taxon>
        <taxon>Stenosarchaea group</taxon>
        <taxon>Methanomicrobia</taxon>
        <taxon>Methanosarcinales</taxon>
        <taxon>ANME-2 cluster</taxon>
        <taxon>Candidatus Methanogasteraceae</taxon>
        <taxon>Candidatus Methanogaster</taxon>
    </lineage>
</organism>
<comment type="caution">
    <text evidence="1">The sequence shown here is derived from an EMBL/GenBank/DDBJ whole genome shotgun (WGS) entry which is preliminary data.</text>
</comment>
<name>A0AC61L1M9_9EURY</name>
<evidence type="ECO:0000313" key="1">
    <source>
        <dbReference type="EMBL" id="PXF59596.1"/>
    </source>
</evidence>
<evidence type="ECO:0000313" key="2">
    <source>
        <dbReference type="Proteomes" id="UP000248329"/>
    </source>
</evidence>
<protein>
    <submittedName>
        <fullName evidence="1">Ribonuclease P</fullName>
    </submittedName>
</protein>
<sequence>MARKHRKRWIKNIAAQQIQRLFELAELISEARPLLCDRYVYIARRIGMRHRVRIPAHLKRRMCKHCGKYLIPGRTCRVRLNGICVVVTCLACGKQTRYPYHHDRNHTPNKERE</sequence>
<gene>
    <name evidence="1" type="ORF">C4B59_10935</name>
</gene>
<dbReference type="EMBL" id="PQXF01000023">
    <property type="protein sequence ID" value="PXF59596.1"/>
    <property type="molecule type" value="Genomic_DNA"/>
</dbReference>
<proteinExistence type="predicted"/>
<dbReference type="Proteomes" id="UP000248329">
    <property type="component" value="Unassembled WGS sequence"/>
</dbReference>
<reference evidence="1" key="1">
    <citation type="submission" date="2018-01" db="EMBL/GenBank/DDBJ databases">
        <authorList>
            <person name="Krukenberg V."/>
        </authorList>
    </citation>
    <scope>NUCLEOTIDE SEQUENCE</scope>
    <source>
        <strain evidence="1">E20ANME2</strain>
    </source>
</reference>